<name>A0A5D9C452_9SPHN</name>
<evidence type="ECO:0000313" key="4">
    <source>
        <dbReference type="Proteomes" id="UP000322077"/>
    </source>
</evidence>
<dbReference type="InterPro" id="IPR003399">
    <property type="entry name" value="Mce/MlaD"/>
</dbReference>
<keyword evidence="1" id="KW-0812">Transmembrane</keyword>
<dbReference type="InterPro" id="IPR030970">
    <property type="entry name" value="ABC_MlaD"/>
</dbReference>
<dbReference type="PANTHER" id="PTHR33371:SF4">
    <property type="entry name" value="INTERMEMBRANE PHOSPHOLIPID TRANSPORT SYSTEM BINDING PROTEIN MLAD"/>
    <property type="match status" value="1"/>
</dbReference>
<dbReference type="NCBIfam" id="TIGR04430">
    <property type="entry name" value="OM_asym_MlaD"/>
    <property type="match status" value="1"/>
</dbReference>
<protein>
    <submittedName>
        <fullName evidence="3">Outer membrane lipid asymmetry maintenance protein MlaD</fullName>
    </submittedName>
</protein>
<dbReference type="EMBL" id="VTOU01000003">
    <property type="protein sequence ID" value="TZG26243.1"/>
    <property type="molecule type" value="Genomic_DNA"/>
</dbReference>
<dbReference type="GO" id="GO:0005548">
    <property type="term" value="F:phospholipid transporter activity"/>
    <property type="evidence" value="ECO:0007669"/>
    <property type="project" value="TreeGrafter"/>
</dbReference>
<dbReference type="InterPro" id="IPR052336">
    <property type="entry name" value="MlaD_Phospholipid_Transporter"/>
</dbReference>
<feature type="transmembrane region" description="Helical" evidence="1">
    <location>
        <begin position="12"/>
        <end position="30"/>
    </location>
</feature>
<gene>
    <name evidence="3" type="primary">mlaD</name>
    <name evidence="3" type="ORF">FYJ91_14970</name>
</gene>
<sequence>MKAVLRDHLGEAFVGLFVVIFAAWFVWFAWSQTGGGAKAGAIHVAALFPNSSGINVGSDVRVAGMKVGTVTQQALDPQSFQVKLTLAIDPSVKLPADSSAAITSEGFLGSNFISLIPGGETAPLKEGDTIADTQGAMDLMSMVGQFINKSGDAKTPETSAEAPADATK</sequence>
<dbReference type="AlphaFoldDB" id="A0A5D9C452"/>
<evidence type="ECO:0000256" key="1">
    <source>
        <dbReference type="SAM" id="Phobius"/>
    </source>
</evidence>
<dbReference type="Proteomes" id="UP000322077">
    <property type="component" value="Unassembled WGS sequence"/>
</dbReference>
<organism evidence="3 4">
    <name type="scientific">Sphingomonas montanisoli</name>
    <dbReference type="NCBI Taxonomy" id="2606412"/>
    <lineage>
        <taxon>Bacteria</taxon>
        <taxon>Pseudomonadati</taxon>
        <taxon>Pseudomonadota</taxon>
        <taxon>Alphaproteobacteria</taxon>
        <taxon>Sphingomonadales</taxon>
        <taxon>Sphingomonadaceae</taxon>
        <taxon>Sphingomonas</taxon>
    </lineage>
</organism>
<proteinExistence type="predicted"/>
<keyword evidence="1" id="KW-0472">Membrane</keyword>
<keyword evidence="4" id="KW-1185">Reference proteome</keyword>
<accession>A0A5D9C452</accession>
<evidence type="ECO:0000313" key="3">
    <source>
        <dbReference type="EMBL" id="TZG26243.1"/>
    </source>
</evidence>
<dbReference type="Pfam" id="PF02470">
    <property type="entry name" value="MlaD"/>
    <property type="match status" value="1"/>
</dbReference>
<evidence type="ECO:0000259" key="2">
    <source>
        <dbReference type="Pfam" id="PF02470"/>
    </source>
</evidence>
<dbReference type="RefSeq" id="WP_149523049.1">
    <property type="nucleotide sequence ID" value="NZ_VTOU01000003.1"/>
</dbReference>
<feature type="domain" description="Mce/MlaD" evidence="2">
    <location>
        <begin position="42"/>
        <end position="118"/>
    </location>
</feature>
<dbReference type="PANTHER" id="PTHR33371">
    <property type="entry name" value="INTERMEMBRANE PHOSPHOLIPID TRANSPORT SYSTEM BINDING PROTEIN MLAD-RELATED"/>
    <property type="match status" value="1"/>
</dbReference>
<reference evidence="3 4" key="1">
    <citation type="submission" date="2019-08" db="EMBL/GenBank/DDBJ databases">
        <authorList>
            <person name="Wang G."/>
            <person name="Xu Z."/>
        </authorList>
    </citation>
    <scope>NUCLEOTIDE SEQUENCE [LARGE SCALE GENOMIC DNA]</scope>
    <source>
        <strain evidence="3 4">ZX</strain>
    </source>
</reference>
<dbReference type="GO" id="GO:0005543">
    <property type="term" value="F:phospholipid binding"/>
    <property type="evidence" value="ECO:0007669"/>
    <property type="project" value="TreeGrafter"/>
</dbReference>
<comment type="caution">
    <text evidence="3">The sequence shown here is derived from an EMBL/GenBank/DDBJ whole genome shotgun (WGS) entry which is preliminary data.</text>
</comment>
<keyword evidence="1" id="KW-1133">Transmembrane helix</keyword>